<dbReference type="EMBL" id="CAWUPB010001194">
    <property type="protein sequence ID" value="CAK7352632.1"/>
    <property type="molecule type" value="Genomic_DNA"/>
</dbReference>
<protein>
    <submittedName>
        <fullName evidence="1">Uncharacterized protein</fullName>
    </submittedName>
</protein>
<name>A0AAV1SNM0_9ROSI</name>
<evidence type="ECO:0000313" key="2">
    <source>
        <dbReference type="Proteomes" id="UP001314170"/>
    </source>
</evidence>
<keyword evidence="2" id="KW-1185">Reference proteome</keyword>
<dbReference type="Proteomes" id="UP001314170">
    <property type="component" value="Unassembled WGS sequence"/>
</dbReference>
<dbReference type="AlphaFoldDB" id="A0AAV1SNM0"/>
<proteinExistence type="predicted"/>
<gene>
    <name evidence="1" type="ORF">DCAF_LOCUS24321</name>
</gene>
<comment type="caution">
    <text evidence="1">The sequence shown here is derived from an EMBL/GenBank/DDBJ whole genome shotgun (WGS) entry which is preliminary data.</text>
</comment>
<sequence>MWGGQIVDGGIKIYQIWCWWFSSVFENLRLFSDDALDELQSFSKLKSLDMKNDILEKTMVEATPPMRELSLLINAASHIDEPFLLAIVGYGMTETSGIVSVEDSRIGVRYSSSD</sequence>
<accession>A0AAV1SNM0</accession>
<organism evidence="1 2">
    <name type="scientific">Dovyalis caffra</name>
    <dbReference type="NCBI Taxonomy" id="77055"/>
    <lineage>
        <taxon>Eukaryota</taxon>
        <taxon>Viridiplantae</taxon>
        <taxon>Streptophyta</taxon>
        <taxon>Embryophyta</taxon>
        <taxon>Tracheophyta</taxon>
        <taxon>Spermatophyta</taxon>
        <taxon>Magnoliopsida</taxon>
        <taxon>eudicotyledons</taxon>
        <taxon>Gunneridae</taxon>
        <taxon>Pentapetalae</taxon>
        <taxon>rosids</taxon>
        <taxon>fabids</taxon>
        <taxon>Malpighiales</taxon>
        <taxon>Salicaceae</taxon>
        <taxon>Flacourtieae</taxon>
        <taxon>Dovyalis</taxon>
    </lineage>
</organism>
<reference evidence="1 2" key="1">
    <citation type="submission" date="2024-01" db="EMBL/GenBank/DDBJ databases">
        <authorList>
            <person name="Waweru B."/>
        </authorList>
    </citation>
    <scope>NUCLEOTIDE SEQUENCE [LARGE SCALE GENOMIC DNA]</scope>
</reference>
<evidence type="ECO:0000313" key="1">
    <source>
        <dbReference type="EMBL" id="CAK7352632.1"/>
    </source>
</evidence>